<dbReference type="SUPFAM" id="SSF56784">
    <property type="entry name" value="HAD-like"/>
    <property type="match status" value="1"/>
</dbReference>
<accession>A0A364K616</accession>
<dbReference type="OrthoDB" id="573782at2"/>
<dbReference type="RefSeq" id="WP_113658365.1">
    <property type="nucleotide sequence ID" value="NZ_KZ845665.1"/>
</dbReference>
<dbReference type="EMBL" id="QJKK01000003">
    <property type="protein sequence ID" value="RAL25751.1"/>
    <property type="molecule type" value="Genomic_DNA"/>
</dbReference>
<evidence type="ECO:0000313" key="6">
    <source>
        <dbReference type="Proteomes" id="UP000251213"/>
    </source>
</evidence>
<reference evidence="5 6" key="2">
    <citation type="submission" date="2018-06" db="EMBL/GenBank/DDBJ databases">
        <authorList>
            <person name="Zhirakovskaya E."/>
        </authorList>
    </citation>
    <scope>NUCLEOTIDE SEQUENCE [LARGE SCALE GENOMIC DNA]</scope>
    <source>
        <strain evidence="5 6">FBKL4.011</strain>
    </source>
</reference>
<feature type="active site" description="Proton donor" evidence="4">
    <location>
        <position position="8"/>
    </location>
</feature>
<evidence type="ECO:0000256" key="2">
    <source>
        <dbReference type="ARBA" id="ARBA00022801"/>
    </source>
</evidence>
<dbReference type="PANTHER" id="PTHR35134:SF2">
    <property type="entry name" value="NUCLEOTIDASE YQFW-RELATED"/>
    <property type="match status" value="1"/>
</dbReference>
<keyword evidence="6" id="KW-1185">Reference proteome</keyword>
<dbReference type="GO" id="GO:0009264">
    <property type="term" value="P:deoxyribonucleotide catabolic process"/>
    <property type="evidence" value="ECO:0007669"/>
    <property type="project" value="InterPro"/>
</dbReference>
<dbReference type="PANTHER" id="PTHR35134">
    <property type="entry name" value="NUCLEOTIDASE YQFW-RELATED"/>
    <property type="match status" value="1"/>
</dbReference>
<gene>
    <name evidence="5" type="ORF">DL897_06660</name>
</gene>
<dbReference type="InterPro" id="IPR009206">
    <property type="entry name" value="Nucleotidase_putative"/>
</dbReference>
<dbReference type="AlphaFoldDB" id="A0A364K616"/>
<dbReference type="GO" id="GO:0008253">
    <property type="term" value="F:5'-nucleotidase activity"/>
    <property type="evidence" value="ECO:0007669"/>
    <property type="project" value="InterPro"/>
</dbReference>
<dbReference type="InterPro" id="IPR023214">
    <property type="entry name" value="HAD_sf"/>
</dbReference>
<comment type="similarity">
    <text evidence="1 3">Belongs to the 5'(3')-deoxyribonucleotidase family.</text>
</comment>
<feature type="active site" description="Nucleophile" evidence="4">
    <location>
        <position position="6"/>
    </location>
</feature>
<keyword evidence="2 3" id="KW-0378">Hydrolase</keyword>
<dbReference type="PIRSF" id="PIRSF021362">
    <property type="entry name" value="UCP021362_HAD"/>
    <property type="match status" value="1"/>
</dbReference>
<organism evidence="5 6">
    <name type="scientific">Thermoflavimicrobium daqui</name>
    <dbReference type="NCBI Taxonomy" id="2137476"/>
    <lineage>
        <taxon>Bacteria</taxon>
        <taxon>Bacillati</taxon>
        <taxon>Bacillota</taxon>
        <taxon>Bacilli</taxon>
        <taxon>Bacillales</taxon>
        <taxon>Thermoactinomycetaceae</taxon>
        <taxon>Thermoflavimicrobium</taxon>
    </lineage>
</organism>
<dbReference type="Proteomes" id="UP000251213">
    <property type="component" value="Unassembled WGS sequence"/>
</dbReference>
<dbReference type="Pfam" id="PF06941">
    <property type="entry name" value="NT5C"/>
    <property type="match status" value="1"/>
</dbReference>
<evidence type="ECO:0000313" key="5">
    <source>
        <dbReference type="EMBL" id="RAL25751.1"/>
    </source>
</evidence>
<dbReference type="EC" id="3.1.3.-" evidence="3"/>
<evidence type="ECO:0000256" key="1">
    <source>
        <dbReference type="ARBA" id="ARBA00009589"/>
    </source>
</evidence>
<dbReference type="InterPro" id="IPR010708">
    <property type="entry name" value="5'(3')-deoxyribonucleotidase"/>
</dbReference>
<evidence type="ECO:0000256" key="3">
    <source>
        <dbReference type="PIRNR" id="PIRNR021362"/>
    </source>
</evidence>
<reference evidence="5 6" key="1">
    <citation type="submission" date="2018-06" db="EMBL/GenBank/DDBJ databases">
        <title>Thermoflavimicrobium daqus sp. nov., a thermophilic microbe isolated from Moutai-flavour Daqu.</title>
        <authorList>
            <person name="Wang X."/>
            <person name="Zhou H."/>
        </authorList>
    </citation>
    <scope>NUCLEOTIDE SEQUENCE [LARGE SCALE GENOMIC DNA]</scope>
    <source>
        <strain evidence="5 6">FBKL4.011</strain>
    </source>
</reference>
<dbReference type="InterPro" id="IPR052419">
    <property type="entry name" value="5_3-deoxyribonucleotidase-like"/>
</dbReference>
<protein>
    <recommendedName>
        <fullName evidence="3">Nucleotidase</fullName>
        <ecNumber evidence="3">3.1.3.-</ecNumber>
    </recommendedName>
</protein>
<proteinExistence type="inferred from homology"/>
<sequence>MKIGVDIDGTIKDTHRAAVEVYNEELDQAVRVEEVTDFYLDEAYGLSKKEGKMLWRKLEEKIYSLGLPLPHAAEVLNELEKQGHEIYFITARPGMKNIEKVTRKWLKKNHFPYKENNLIMNSQNKAKIAKEIGIDLFFEDAPFHLDKLVEEEIPTVIVDAVYNRNYPHPLKRIKDWREVYNLIQK</sequence>
<dbReference type="InterPro" id="IPR036412">
    <property type="entry name" value="HAD-like_sf"/>
</dbReference>
<name>A0A364K616_9BACL</name>
<evidence type="ECO:0000256" key="4">
    <source>
        <dbReference type="PIRSR" id="PIRSR610708-1"/>
    </source>
</evidence>
<dbReference type="Gene3D" id="3.40.50.1000">
    <property type="entry name" value="HAD superfamily/HAD-like"/>
    <property type="match status" value="1"/>
</dbReference>
<comment type="caution">
    <text evidence="5">The sequence shown here is derived from an EMBL/GenBank/DDBJ whole genome shotgun (WGS) entry which is preliminary data.</text>
</comment>